<feature type="transmembrane region" description="Helical" evidence="7">
    <location>
        <begin position="60"/>
        <end position="80"/>
    </location>
</feature>
<reference evidence="8 9" key="1">
    <citation type="submission" date="2019-01" db="EMBL/GenBank/DDBJ databases">
        <title>Draft genomes of a novel of Aminipila strains.</title>
        <authorList>
            <person name="Ma S."/>
        </authorList>
    </citation>
    <scope>NUCLEOTIDE SEQUENCE [LARGE SCALE GENOMIC DNA]</scope>
    <source>
        <strain evidence="9">JN-39</strain>
    </source>
</reference>
<evidence type="ECO:0000313" key="8">
    <source>
        <dbReference type="EMBL" id="QAT43765.1"/>
    </source>
</evidence>
<comment type="similarity">
    <text evidence="2">Belongs to the UPF0410 family.</text>
</comment>
<evidence type="ECO:0000256" key="3">
    <source>
        <dbReference type="ARBA" id="ARBA00022475"/>
    </source>
</evidence>
<dbReference type="InterPro" id="IPR007341">
    <property type="entry name" value="Transgly_assoc"/>
</dbReference>
<comment type="subcellular location">
    <subcellularLocation>
        <location evidence="1">Cell membrane</location>
        <topology evidence="1">Multi-pass membrane protein</topology>
    </subcellularLocation>
</comment>
<evidence type="ECO:0000256" key="1">
    <source>
        <dbReference type="ARBA" id="ARBA00004651"/>
    </source>
</evidence>
<sequence>MGIIGWIVIGALAGWIASMITGNNKEMGAFMNITVGIIGGFLGGLIMNLVGGVGITGFNLWSFVVACVGAILLLWIVNAFKRKESYS</sequence>
<evidence type="ECO:0000256" key="6">
    <source>
        <dbReference type="ARBA" id="ARBA00023136"/>
    </source>
</evidence>
<evidence type="ECO:0000256" key="4">
    <source>
        <dbReference type="ARBA" id="ARBA00022692"/>
    </source>
</evidence>
<dbReference type="EMBL" id="CP035281">
    <property type="protein sequence ID" value="QAT43765.1"/>
    <property type="molecule type" value="Genomic_DNA"/>
</dbReference>
<proteinExistence type="inferred from homology"/>
<keyword evidence="4 7" id="KW-0812">Transmembrane</keyword>
<dbReference type="RefSeq" id="WP_128746473.1">
    <property type="nucleotide sequence ID" value="NZ_CP035281.1"/>
</dbReference>
<gene>
    <name evidence="8" type="ORF">EQM06_11325</name>
</gene>
<keyword evidence="6 7" id="KW-0472">Membrane</keyword>
<dbReference type="Proteomes" id="UP000287601">
    <property type="component" value="Chromosome"/>
</dbReference>
<evidence type="ECO:0000313" key="9">
    <source>
        <dbReference type="Proteomes" id="UP000287601"/>
    </source>
</evidence>
<keyword evidence="5 7" id="KW-1133">Transmembrane helix</keyword>
<organism evidence="8 9">
    <name type="scientific">Aminipila luticellarii</name>
    <dbReference type="NCBI Taxonomy" id="2507160"/>
    <lineage>
        <taxon>Bacteria</taxon>
        <taxon>Bacillati</taxon>
        <taxon>Bacillota</taxon>
        <taxon>Clostridia</taxon>
        <taxon>Peptostreptococcales</taxon>
        <taxon>Anaerovoracaceae</taxon>
        <taxon>Aminipila</taxon>
    </lineage>
</organism>
<accession>A0A410PXZ7</accession>
<dbReference type="OrthoDB" id="964123at2"/>
<name>A0A410PXZ7_9FIRM</name>
<protein>
    <submittedName>
        <fullName evidence="8">GlsB/YeaQ/YmgE family stress response membrane protein</fullName>
    </submittedName>
</protein>
<dbReference type="PANTHER" id="PTHR33884">
    <property type="entry name" value="UPF0410 PROTEIN YMGE"/>
    <property type="match status" value="1"/>
</dbReference>
<evidence type="ECO:0000256" key="2">
    <source>
        <dbReference type="ARBA" id="ARBA00011006"/>
    </source>
</evidence>
<feature type="transmembrane region" description="Helical" evidence="7">
    <location>
        <begin position="6"/>
        <end position="22"/>
    </location>
</feature>
<dbReference type="Pfam" id="PF04226">
    <property type="entry name" value="Transgly_assoc"/>
    <property type="match status" value="1"/>
</dbReference>
<dbReference type="GO" id="GO:0005886">
    <property type="term" value="C:plasma membrane"/>
    <property type="evidence" value="ECO:0007669"/>
    <property type="project" value="UniProtKB-SubCell"/>
</dbReference>
<evidence type="ECO:0000256" key="7">
    <source>
        <dbReference type="SAM" id="Phobius"/>
    </source>
</evidence>
<keyword evidence="3" id="KW-1003">Cell membrane</keyword>
<feature type="transmembrane region" description="Helical" evidence="7">
    <location>
        <begin position="29"/>
        <end position="54"/>
    </location>
</feature>
<keyword evidence="9" id="KW-1185">Reference proteome</keyword>
<evidence type="ECO:0000256" key="5">
    <source>
        <dbReference type="ARBA" id="ARBA00022989"/>
    </source>
</evidence>
<dbReference type="KEGG" id="amij:EQM06_11325"/>
<dbReference type="PANTHER" id="PTHR33884:SF3">
    <property type="entry name" value="UPF0410 PROTEIN YMGE"/>
    <property type="match status" value="1"/>
</dbReference>
<dbReference type="AlphaFoldDB" id="A0A410PXZ7"/>